<dbReference type="Proteomes" id="UP000199470">
    <property type="component" value="Unassembled WGS sequence"/>
</dbReference>
<dbReference type="Gene3D" id="3.30.1850.10">
    <property type="entry name" value="MoCo carrier protein-like"/>
    <property type="match status" value="1"/>
</dbReference>
<name>A0A1I4P9N7_9BURK</name>
<evidence type="ECO:0000313" key="7">
    <source>
        <dbReference type="Proteomes" id="UP000199470"/>
    </source>
</evidence>
<dbReference type="STRING" id="758825.SAMN02982985_03340"/>
<evidence type="ECO:0000259" key="5">
    <source>
        <dbReference type="Pfam" id="PF14793"/>
    </source>
</evidence>
<dbReference type="Pfam" id="PF11892">
    <property type="entry name" value="PpnN_C"/>
    <property type="match status" value="1"/>
</dbReference>
<dbReference type="NCBIfam" id="NF038390">
    <property type="entry name" value="Nsidase_PpnN"/>
    <property type="match status" value="1"/>
</dbReference>
<gene>
    <name evidence="6" type="ORF">SAMN02982985_03340</name>
</gene>
<dbReference type="Pfam" id="PF03641">
    <property type="entry name" value="Lysine_decarbox"/>
    <property type="match status" value="1"/>
</dbReference>
<dbReference type="GO" id="GO:0005829">
    <property type="term" value="C:cytosol"/>
    <property type="evidence" value="ECO:0007669"/>
    <property type="project" value="TreeGrafter"/>
</dbReference>
<dbReference type="PANTHER" id="PTHR43393">
    <property type="entry name" value="CYTOKININ RIBOSIDE 5'-MONOPHOSPHATE PHOSPHORIBOHYDROLASE"/>
    <property type="match status" value="1"/>
</dbReference>
<dbReference type="EMBL" id="FOTW01000015">
    <property type="protein sequence ID" value="SFM24320.1"/>
    <property type="molecule type" value="Genomic_DNA"/>
</dbReference>
<dbReference type="InterPro" id="IPR027820">
    <property type="entry name" value="PpnN_N"/>
</dbReference>
<dbReference type="EC" id="3.2.2.4" evidence="2"/>
<comment type="catalytic activity">
    <reaction evidence="1">
        <text>AMP + H2O = D-ribose 5-phosphate + adenine</text>
        <dbReference type="Rhea" id="RHEA:20129"/>
        <dbReference type="ChEBI" id="CHEBI:15377"/>
        <dbReference type="ChEBI" id="CHEBI:16708"/>
        <dbReference type="ChEBI" id="CHEBI:78346"/>
        <dbReference type="ChEBI" id="CHEBI:456215"/>
        <dbReference type="EC" id="3.2.2.4"/>
    </reaction>
</comment>
<dbReference type="PANTHER" id="PTHR43393:SF1">
    <property type="entry name" value="PYRIMIDINE_PURINE NUCLEOTIDE 5'-MONOPHOSPHATE NUCLEOSIDASE"/>
    <property type="match status" value="1"/>
</dbReference>
<dbReference type="Pfam" id="PF14793">
    <property type="entry name" value="DUF4478"/>
    <property type="match status" value="1"/>
</dbReference>
<dbReference type="InterPro" id="IPR037153">
    <property type="entry name" value="PpnN-like_sf"/>
</dbReference>
<dbReference type="AlphaFoldDB" id="A0A1I4P9N7"/>
<evidence type="ECO:0000313" key="6">
    <source>
        <dbReference type="EMBL" id="SFM24320.1"/>
    </source>
</evidence>
<sequence length="456" mass="50547">MEHDVVDTLIAPEGQLEVLSKAEVNKLLDTSQGGLYNMFRNCALAVLNCGSTIDDGKELLERYKSFGISIVQRERGIKLDIKGAPGIAFVDGKMVKGIHEHLFAVLRDIVFVSNEVTDNPKFDLDGTEGITDAVFHILRNANVLKPLLNPNLVVCWGGHSINRAEYNYSKEVGYQMGLRGLDICTGCGPGAMKGPMKGATIGHAKQRLQTGRYLGISEPGIIAAESPNPIVNSLVIMPDIEKRLEAFVRTGHGIVVFPGGAGTAEEILYILGILLHPDNVEIPFPLIFTGPESSREYFVQINQFISDTLGPEAQQRYKIIIDDPELVAREMQAGIKQVREFRKSRGDAYYYNWLLKIDHEFQRPFAPTHENMRNLSLHKNQEVHLLAANLRRAFSGVVAGNVKDEGIRAIEKYGHFEIHGDAAIMGPMDALLASFVVQHRMKLAGKAYTPCYRVIQ</sequence>
<evidence type="ECO:0000256" key="1">
    <source>
        <dbReference type="ARBA" id="ARBA00000274"/>
    </source>
</evidence>
<dbReference type="InterPro" id="IPR031100">
    <property type="entry name" value="LOG_fam"/>
</dbReference>
<organism evidence="6 7">
    <name type="scientific">Rugamonas rubra</name>
    <dbReference type="NCBI Taxonomy" id="758825"/>
    <lineage>
        <taxon>Bacteria</taxon>
        <taxon>Pseudomonadati</taxon>
        <taxon>Pseudomonadota</taxon>
        <taxon>Betaproteobacteria</taxon>
        <taxon>Burkholderiales</taxon>
        <taxon>Oxalobacteraceae</taxon>
        <taxon>Telluria group</taxon>
        <taxon>Rugamonas</taxon>
    </lineage>
</organism>
<dbReference type="Gene3D" id="3.40.50.450">
    <property type="match status" value="1"/>
</dbReference>
<accession>A0A1I4P9N7</accession>
<evidence type="ECO:0000256" key="3">
    <source>
        <dbReference type="ARBA" id="ARBA00031983"/>
    </source>
</evidence>
<dbReference type="SUPFAM" id="SSF102405">
    <property type="entry name" value="MCP/YpsA-like"/>
    <property type="match status" value="1"/>
</dbReference>
<feature type="domain" description="Pyrimidine/purine nucleotide 5'-monophosphate nucleosidase C-terminal" evidence="4">
    <location>
        <begin position="335"/>
        <end position="455"/>
    </location>
</feature>
<dbReference type="RefSeq" id="WP_093388822.1">
    <property type="nucleotide sequence ID" value="NZ_FOTW01000015.1"/>
</dbReference>
<evidence type="ECO:0000259" key="4">
    <source>
        <dbReference type="Pfam" id="PF11892"/>
    </source>
</evidence>
<dbReference type="GO" id="GO:0008714">
    <property type="term" value="F:AMP nucleosidase activity"/>
    <property type="evidence" value="ECO:0007669"/>
    <property type="project" value="UniProtKB-EC"/>
</dbReference>
<proteinExistence type="predicted"/>
<dbReference type="OrthoDB" id="9801098at2"/>
<keyword evidence="7" id="KW-1185">Reference proteome</keyword>
<dbReference type="InterPro" id="IPR021826">
    <property type="entry name" value="PpnN_C"/>
</dbReference>
<protein>
    <recommendedName>
        <fullName evidence="3">AMP nucleosidase</fullName>
        <ecNumber evidence="2">3.2.2.4</ecNumber>
    </recommendedName>
    <alternativeName>
        <fullName evidence="3">AMP nucleosidase</fullName>
    </alternativeName>
</protein>
<dbReference type="InterPro" id="IPR049788">
    <property type="entry name" value="PpnN"/>
</dbReference>
<dbReference type="InterPro" id="IPR052341">
    <property type="entry name" value="LOG_family_nucleotidases"/>
</dbReference>
<reference evidence="6 7" key="1">
    <citation type="submission" date="2016-10" db="EMBL/GenBank/DDBJ databases">
        <authorList>
            <person name="de Groot N.N."/>
        </authorList>
    </citation>
    <scope>NUCLEOTIDE SEQUENCE [LARGE SCALE GENOMIC DNA]</scope>
    <source>
        <strain evidence="6 7">ATCC 43154</strain>
    </source>
</reference>
<feature type="domain" description="Pyrimidine/purine nucleotide 5'-monophosphate nucleosidase N-terminal" evidence="5">
    <location>
        <begin position="9"/>
        <end position="115"/>
    </location>
</feature>
<evidence type="ECO:0000256" key="2">
    <source>
        <dbReference type="ARBA" id="ARBA00011985"/>
    </source>
</evidence>